<name>A0AAU8GFF8_9CAUD</name>
<proteinExistence type="predicted"/>
<sequence length="33" mass="3906">MTRPLFCDKGFIFIKFRGKLPPIGQIMPFMEVF</sequence>
<organism evidence="1">
    <name type="scientific">Salmonella phage vB_SEnST11_KE23</name>
    <dbReference type="NCBI Taxonomy" id="3161174"/>
    <lineage>
        <taxon>Viruses</taxon>
        <taxon>Duplodnaviria</taxon>
        <taxon>Heunggongvirae</taxon>
        <taxon>Uroviricota</taxon>
        <taxon>Caudoviricetes</taxon>
        <taxon>Vequintavirinae</taxon>
        <taxon>Seunavirus</taxon>
    </lineage>
</organism>
<gene>
    <name evidence="1" type="ORF">YRYPWZST_CDS0181</name>
</gene>
<evidence type="ECO:0000313" key="1">
    <source>
        <dbReference type="EMBL" id="XCH40582.1"/>
    </source>
</evidence>
<protein>
    <submittedName>
        <fullName evidence="1">Uncharacterized protein</fullName>
    </submittedName>
</protein>
<accession>A0AAU8GFF8</accession>
<reference evidence="1" key="1">
    <citation type="submission" date="2024-05" db="EMBL/GenBank/DDBJ databases">
        <authorList>
            <person name="Mugo M.M."/>
            <person name="Musyoki A.M."/>
            <person name="Makumi A.M."/>
            <person name="Mutai I."/>
            <person name="Drechsel O."/>
            <person name="Kering K.K."/>
            <person name="Muturi P."/>
            <person name="Mbae C.K."/>
            <person name="Kariuki S.M."/>
        </authorList>
    </citation>
    <scope>NUCLEOTIDE SEQUENCE</scope>
</reference>
<dbReference type="EMBL" id="PP856722">
    <property type="protein sequence ID" value="XCH40582.1"/>
    <property type="molecule type" value="Genomic_DNA"/>
</dbReference>